<evidence type="ECO:0000313" key="2">
    <source>
        <dbReference type="Proteomes" id="UP000192900"/>
    </source>
</evidence>
<sequence length="72" mass="8040">MSRSSGPGRTVYTRKDPLLAKDRPSPILSTEYAIKLCTKWLRPVKKPCVKAVNGNSMREKAELSHVSVDNQV</sequence>
<proteinExistence type="predicted"/>
<reference evidence="1 2" key="1">
    <citation type="submission" date="2017-02" db="EMBL/GenBank/DDBJ databases">
        <title>Complete genome sequence of the drought resistance-promoting endophyte Pantoea alhagi LTYR-11Z.</title>
        <authorList>
            <person name="Zhang L."/>
        </authorList>
    </citation>
    <scope>NUCLEOTIDE SEQUENCE [LARGE SCALE GENOMIC DNA]</scope>
    <source>
        <strain evidence="1 2">LTYR-11Z</strain>
    </source>
</reference>
<keyword evidence="2" id="KW-1185">Reference proteome</keyword>
<dbReference type="AlphaFoldDB" id="A0A1W6BAW8"/>
<dbReference type="Proteomes" id="UP000192900">
    <property type="component" value="Chromosome"/>
</dbReference>
<organism evidence="1 2">
    <name type="scientific">Pantoea alhagi</name>
    <dbReference type="NCBI Taxonomy" id="1891675"/>
    <lineage>
        <taxon>Bacteria</taxon>
        <taxon>Pseudomonadati</taxon>
        <taxon>Pseudomonadota</taxon>
        <taxon>Gammaproteobacteria</taxon>
        <taxon>Enterobacterales</taxon>
        <taxon>Erwiniaceae</taxon>
        <taxon>Pantoea</taxon>
    </lineage>
</organism>
<dbReference type="STRING" id="1891675.B1H58_11255"/>
<evidence type="ECO:0000313" key="1">
    <source>
        <dbReference type="EMBL" id="ARJ44266.1"/>
    </source>
</evidence>
<name>A0A1W6BAW8_9GAMM</name>
<protein>
    <submittedName>
        <fullName evidence="1">Uncharacterized protein</fullName>
    </submittedName>
</protein>
<gene>
    <name evidence="1" type="ORF">B1H58_11255</name>
</gene>
<dbReference type="EMBL" id="CP019706">
    <property type="protein sequence ID" value="ARJ44266.1"/>
    <property type="molecule type" value="Genomic_DNA"/>
</dbReference>
<dbReference type="KEGG" id="palh:B1H58_11255"/>
<accession>A0A1W6BAW8</accession>